<keyword evidence="2" id="KW-0378">Hydrolase</keyword>
<dbReference type="EMBL" id="CP012746">
    <property type="protein sequence ID" value="ALL64737.1"/>
    <property type="molecule type" value="Genomic_DNA"/>
</dbReference>
<reference evidence="2 3" key="1">
    <citation type="journal article" date="2014" name="Genome Announc.">
        <title>Draft Genome Sequence of the Haloacid-Degrading Burkholderia caribensis Strain MBA4.</title>
        <authorList>
            <person name="Pan Y."/>
            <person name="Kong K.F."/>
            <person name="Tsang J.S."/>
        </authorList>
    </citation>
    <scope>NUCLEOTIDE SEQUENCE [LARGE SCALE GENOMIC DNA]</scope>
    <source>
        <strain evidence="2 3">MBA4</strain>
    </source>
</reference>
<dbReference type="InterPro" id="IPR032466">
    <property type="entry name" value="Metal_Hydrolase"/>
</dbReference>
<protein>
    <submittedName>
        <fullName evidence="2">Putative 2-pyrone-4,6-dicarboxylic acid hydrolase</fullName>
    </submittedName>
</protein>
<evidence type="ECO:0000313" key="2">
    <source>
        <dbReference type="EMBL" id="ALL64737.1"/>
    </source>
</evidence>
<feature type="domain" description="Amidohydrolase-related" evidence="1">
    <location>
        <begin position="12"/>
        <end position="276"/>
    </location>
</feature>
<dbReference type="SUPFAM" id="SSF51556">
    <property type="entry name" value="Metallo-dependent hydrolases"/>
    <property type="match status" value="1"/>
</dbReference>
<dbReference type="PANTHER" id="PTHR35563:SF2">
    <property type="entry name" value="BARREL METAL-DEPENDENT HYDROLASE, PUTATIVE (AFU_ORTHOLOGUE AFUA_1G16240)-RELATED"/>
    <property type="match status" value="1"/>
</dbReference>
<dbReference type="KEGG" id="bcai:K788_0002246"/>
<evidence type="ECO:0000259" key="1">
    <source>
        <dbReference type="Pfam" id="PF04909"/>
    </source>
</evidence>
<dbReference type="Pfam" id="PF04909">
    <property type="entry name" value="Amidohydro_2"/>
    <property type="match status" value="1"/>
</dbReference>
<dbReference type="InterPro" id="IPR052358">
    <property type="entry name" value="Aro_Compnd_Degr_Hydrolases"/>
</dbReference>
<accession>A0A0P0R9I5</accession>
<organism evidence="2 3">
    <name type="scientific">Paraburkholderia caribensis MBA4</name>
    <dbReference type="NCBI Taxonomy" id="1323664"/>
    <lineage>
        <taxon>Bacteria</taxon>
        <taxon>Pseudomonadati</taxon>
        <taxon>Pseudomonadota</taxon>
        <taxon>Betaproteobacteria</taxon>
        <taxon>Burkholderiales</taxon>
        <taxon>Burkholderiaceae</taxon>
        <taxon>Paraburkholderia</taxon>
    </lineage>
</organism>
<dbReference type="GeneID" id="69968876"/>
<dbReference type="GO" id="GO:0016787">
    <property type="term" value="F:hydrolase activity"/>
    <property type="evidence" value="ECO:0007669"/>
    <property type="project" value="UniProtKB-KW"/>
</dbReference>
<evidence type="ECO:0000313" key="3">
    <source>
        <dbReference type="Proteomes" id="UP000019146"/>
    </source>
</evidence>
<dbReference type="Proteomes" id="UP000019146">
    <property type="component" value="Chromosome 1"/>
</dbReference>
<gene>
    <name evidence="2" type="ORF">K788_0002246</name>
</gene>
<proteinExistence type="predicted"/>
<name>A0A0P0R9I5_9BURK</name>
<dbReference type="AlphaFoldDB" id="A0A0P0R9I5"/>
<sequence length="286" mass="31174">MDALRHMPAGACDSHIHIYSRAFLAHRDAAGLVDAADVAAYREVQARIGTQRVVIVTPRIYGTDNAVTLDAIRQFGIANARGVAVVRPDVTDAELETLHAGGIRGIRFTLYTPANAVVGFDMVEPLAARVAELGWHVQLHWTAAQIVEHEGLLARLPSTIVFDHCARLPLPDGAAHAAFPVVRRLADAGRAWIKLSGPYLDSIEGFERRYADAAPTARAWISAVPHRLVWGSDWPHVTETHKPDDSLLLNLLGEWANDTATRNRILVDNAATLYGFGNRAPCIEAP</sequence>
<dbReference type="PANTHER" id="PTHR35563">
    <property type="entry name" value="BARREL METAL-DEPENDENT HYDROLASE, PUTATIVE (AFU_ORTHOLOGUE AFUA_1G16240)-RELATED"/>
    <property type="match status" value="1"/>
</dbReference>
<dbReference type="RefSeq" id="WP_036004284.1">
    <property type="nucleotide sequence ID" value="NZ_CP012746.1"/>
</dbReference>
<dbReference type="InterPro" id="IPR006680">
    <property type="entry name" value="Amidohydro-rel"/>
</dbReference>
<dbReference type="Gene3D" id="3.20.20.140">
    <property type="entry name" value="Metal-dependent hydrolases"/>
    <property type="match status" value="1"/>
</dbReference>